<dbReference type="VEuPathDB" id="MicrosporidiaDB:AEWR_110410"/>
<dbReference type="VEuPathDB" id="MicrosporidiaDB:AEWD_110410"/>
<dbReference type="VEuPathDB" id="MicrosporidiaDB:ECU11_0440"/>
<dbReference type="AlphaFoldDB" id="M1KIF4"/>
<dbReference type="VEuPathDB" id="MicrosporidiaDB:M970_110410"/>
<dbReference type="VEuPathDB" id="MicrosporidiaDB:AEWQ_110410"/>
<accession>M1KIF4</accession>
<sequence length="139" mass="15960">MKDLLKQTPFDKFLSPVIPYIPQSRRRAPPRIEGVSRFIEHLKAPRGKGGLFVVGAAAKTALEEAFHETLPIKDIRVLSRYAFVELEDGASINCISGKWHRIGGKPMYVDYVRGSSLKFVPKRLRNRTTLWHNRKNKFK</sequence>
<dbReference type="EMBL" id="KC513604">
    <property type="protein sequence ID" value="AGE94991.1"/>
    <property type="molecule type" value="Genomic_DNA"/>
</dbReference>
<gene>
    <name evidence="1" type="ORF">ECU11_0440</name>
</gene>
<evidence type="ECO:0000313" key="1">
    <source>
        <dbReference type="EMBL" id="AGE94991.1"/>
    </source>
</evidence>
<organism evidence="1">
    <name type="scientific">Encephalitozoon cuniculi</name>
    <name type="common">Microsporidian parasite</name>
    <dbReference type="NCBI Taxonomy" id="6035"/>
    <lineage>
        <taxon>Eukaryota</taxon>
        <taxon>Fungi</taxon>
        <taxon>Fungi incertae sedis</taxon>
        <taxon>Microsporidia</taxon>
        <taxon>Unikaryonidae</taxon>
        <taxon>Encephalitozoon</taxon>
    </lineage>
</organism>
<proteinExistence type="predicted"/>
<protein>
    <submittedName>
        <fullName evidence="1">Uncharacterized protein</fullName>
    </submittedName>
</protein>
<name>M1KIF4_ENCCN</name>
<reference evidence="1" key="1">
    <citation type="journal article" date="2013" name="Eukaryot. Cell">
        <title>Extremely Reduced Levels of Heterozygosity in the Vertebrate Pathogen Encephalitozoon cuniculi.</title>
        <authorList>
            <person name="Selman M."/>
            <person name="Sak B."/>
            <person name="Kvac M."/>
            <person name="Farinelli L."/>
            <person name="Weiss L.M."/>
            <person name="Corradi N."/>
        </authorList>
    </citation>
    <scope>NUCLEOTIDE SEQUENCE</scope>
</reference>